<accession>A0ABW4Q468</accession>
<feature type="compositionally biased region" description="Low complexity" evidence="1">
    <location>
        <begin position="291"/>
        <end position="304"/>
    </location>
</feature>
<keyword evidence="4" id="KW-1185">Reference proteome</keyword>
<dbReference type="RefSeq" id="WP_343880095.1">
    <property type="nucleotide sequence ID" value="NZ_BAAAIJ010000047.1"/>
</dbReference>
<evidence type="ECO:0000256" key="1">
    <source>
        <dbReference type="SAM" id="MobiDB-lite"/>
    </source>
</evidence>
<evidence type="ECO:0008006" key="5">
    <source>
        <dbReference type="Google" id="ProtNLM"/>
    </source>
</evidence>
<gene>
    <name evidence="3" type="ORF">ACFSFX_05970</name>
</gene>
<evidence type="ECO:0000313" key="4">
    <source>
        <dbReference type="Proteomes" id="UP001597307"/>
    </source>
</evidence>
<keyword evidence="2" id="KW-1133">Transmembrane helix</keyword>
<feature type="compositionally biased region" description="Acidic residues" evidence="1">
    <location>
        <begin position="180"/>
        <end position="199"/>
    </location>
</feature>
<comment type="caution">
    <text evidence="3">The sequence shown here is derived from an EMBL/GenBank/DDBJ whole genome shotgun (WGS) entry which is preliminary data.</text>
</comment>
<reference evidence="4" key="1">
    <citation type="journal article" date="2019" name="Int. J. Syst. Evol. Microbiol.">
        <title>The Global Catalogue of Microorganisms (GCM) 10K type strain sequencing project: providing services to taxonomists for standard genome sequencing and annotation.</title>
        <authorList>
            <consortium name="The Broad Institute Genomics Platform"/>
            <consortium name="The Broad Institute Genome Sequencing Center for Infectious Disease"/>
            <person name="Wu L."/>
            <person name="Ma J."/>
        </authorList>
    </citation>
    <scope>NUCLEOTIDE SEQUENCE [LARGE SCALE GENOMIC DNA]</scope>
    <source>
        <strain evidence="4">JCM 11496</strain>
    </source>
</reference>
<organism evidence="3 4">
    <name type="scientific">Arthrobacter flavus</name>
    <dbReference type="NCBI Taxonomy" id="95172"/>
    <lineage>
        <taxon>Bacteria</taxon>
        <taxon>Bacillati</taxon>
        <taxon>Actinomycetota</taxon>
        <taxon>Actinomycetes</taxon>
        <taxon>Micrococcales</taxon>
        <taxon>Micrococcaceae</taxon>
        <taxon>Arthrobacter</taxon>
    </lineage>
</organism>
<feature type="region of interest" description="Disordered" evidence="1">
    <location>
        <begin position="112"/>
        <end position="344"/>
    </location>
</feature>
<proteinExistence type="predicted"/>
<evidence type="ECO:0000256" key="2">
    <source>
        <dbReference type="SAM" id="Phobius"/>
    </source>
</evidence>
<feature type="compositionally biased region" description="Basic and acidic residues" evidence="1">
    <location>
        <begin position="332"/>
        <end position="344"/>
    </location>
</feature>
<dbReference type="Proteomes" id="UP001597307">
    <property type="component" value="Unassembled WGS sequence"/>
</dbReference>
<evidence type="ECO:0000313" key="3">
    <source>
        <dbReference type="EMBL" id="MFD1846142.1"/>
    </source>
</evidence>
<keyword evidence="2" id="KW-0812">Transmembrane</keyword>
<name>A0ABW4Q468_9MICC</name>
<protein>
    <recommendedName>
        <fullName evidence="5">Septum formation</fullName>
    </recommendedName>
</protein>
<feature type="compositionally biased region" description="Basic and acidic residues" evidence="1">
    <location>
        <begin position="1"/>
        <end position="26"/>
    </location>
</feature>
<sequence length="513" mass="52809">MSDQERTPRDSESDPAKDGTEEHQSEPIHVAEPQLVDPDTVQLSDAEVSPETVEPELSVSADDVQLVEPSLNPARISEDTARAASLEEIAAEARRVEQEALDAGLLVAGTVPTADPTTKAAPAGTAPAGGAAGDTTAGDTDSADVSADGSTGGRSDAADETPDAEPGDVPRDTDAPVTTEDSEDDPGDADDADAVENADEVVALESTDTTRALPSFAADGDAPEWAPAVTDAQRWDRLFETTGPEPHASAATGIDSDAEPGADTEIPSPAPASEAATTDPADLPAGMRAAPRTSPGTPEGPTGPQGSYPEQPSEPPAEPTGGPYGLPPAGTRRRDSRQVASSGKDKRGLLIGGVLLGLLALGLLIWGLVSLITGLTASPEREPLGNGTPGADGIIAENVMPLDLEEGQCLRDFVDINSASTVVTCSTPHNAQLLASDLYADDAEFPGDEALALRAQEVCDGVDLDETAAARYENLELLRVTPREGAWSDGDRRVDCLVTSDEGNVISDTLINN</sequence>
<dbReference type="EMBL" id="JBHUGA010000011">
    <property type="protein sequence ID" value="MFD1846142.1"/>
    <property type="molecule type" value="Genomic_DNA"/>
</dbReference>
<feature type="compositionally biased region" description="Low complexity" evidence="1">
    <location>
        <begin position="271"/>
        <end position="282"/>
    </location>
</feature>
<feature type="region of interest" description="Disordered" evidence="1">
    <location>
        <begin position="1"/>
        <end position="63"/>
    </location>
</feature>
<keyword evidence="2" id="KW-0472">Membrane</keyword>
<feature type="transmembrane region" description="Helical" evidence="2">
    <location>
        <begin position="348"/>
        <end position="369"/>
    </location>
</feature>
<feature type="compositionally biased region" description="Low complexity" evidence="1">
    <location>
        <begin position="113"/>
        <end position="149"/>
    </location>
</feature>